<dbReference type="PANTHER" id="PTHR43674:SF2">
    <property type="entry name" value="BETA-UREIDOPROPIONASE"/>
    <property type="match status" value="1"/>
</dbReference>
<keyword evidence="1 3" id="KW-0378">Hydrolase</keyword>
<organism evidence="3 4">
    <name type="scientific">Endobacterium cereale</name>
    <dbReference type="NCBI Taxonomy" id="2663029"/>
    <lineage>
        <taxon>Bacteria</taxon>
        <taxon>Pseudomonadati</taxon>
        <taxon>Pseudomonadota</taxon>
        <taxon>Alphaproteobacteria</taxon>
        <taxon>Hyphomicrobiales</taxon>
        <taxon>Rhizobiaceae</taxon>
        <taxon>Endobacterium</taxon>
    </lineage>
</organism>
<accession>A0A6A8A9C0</accession>
<protein>
    <submittedName>
        <fullName evidence="3">Carbon-nitrogen hydrolase family protein</fullName>
    </submittedName>
</protein>
<evidence type="ECO:0000313" key="3">
    <source>
        <dbReference type="EMBL" id="MQY45866.1"/>
    </source>
</evidence>
<evidence type="ECO:0000256" key="1">
    <source>
        <dbReference type="ARBA" id="ARBA00022801"/>
    </source>
</evidence>
<dbReference type="Gene3D" id="3.60.110.10">
    <property type="entry name" value="Carbon-nitrogen hydrolase"/>
    <property type="match status" value="1"/>
</dbReference>
<proteinExistence type="predicted"/>
<comment type="caution">
    <text evidence="3">The sequence shown here is derived from an EMBL/GenBank/DDBJ whole genome shotgun (WGS) entry which is preliminary data.</text>
</comment>
<name>A0A6A8A9C0_9HYPH</name>
<reference evidence="3 4" key="1">
    <citation type="submission" date="2019-11" db="EMBL/GenBank/DDBJ databases">
        <title>Genome analysis of Rhizobacterium cereale a novel genus and species isolated from maize roots in North Spain.</title>
        <authorList>
            <person name="Menendez E."/>
            <person name="Flores-Felix J.D."/>
            <person name="Ramirez-Bahena M.-H."/>
            <person name="Igual J.M."/>
            <person name="Garcia-Fraile P."/>
            <person name="Peix A."/>
            <person name="Velazquez E."/>
        </authorList>
    </citation>
    <scope>NUCLEOTIDE SEQUENCE [LARGE SCALE GENOMIC DNA]</scope>
    <source>
        <strain evidence="3 4">RZME27</strain>
    </source>
</reference>
<dbReference type="InterPro" id="IPR036526">
    <property type="entry name" value="C-N_Hydrolase_sf"/>
</dbReference>
<sequence length="266" mass="29339">MVKAWSVEWPEGLLPGEAAWEEISRQFVDARNDILITNEMPFGFWQPTRRPFDVQAAREWAALHERALDTLSRLPLAAVISSRPVFNGRRLVNEGFVLTEGRYEFIHQKHYFPSETGWEEELWFELQRPGFDVVKIAGIKVGVLICTELMFVDKARHLGKAGADLIAVPRATGVDHRMWRTAASMAGIASGACVVSSNRVGTRPGSNLVFGGGGFTVDPDGFEIAVTSAQQPAITLDIDTTLTAAAKSRYPVYVKEPALEPNMPGV</sequence>
<dbReference type="GO" id="GO:0016811">
    <property type="term" value="F:hydrolase activity, acting on carbon-nitrogen (but not peptide) bonds, in linear amides"/>
    <property type="evidence" value="ECO:0007669"/>
    <property type="project" value="UniProtKB-ARBA"/>
</dbReference>
<gene>
    <name evidence="3" type="ORF">GAO09_07315</name>
</gene>
<keyword evidence="4" id="KW-1185">Reference proteome</keyword>
<dbReference type="SUPFAM" id="SSF56317">
    <property type="entry name" value="Carbon-nitrogen hydrolase"/>
    <property type="match status" value="1"/>
</dbReference>
<evidence type="ECO:0000313" key="4">
    <source>
        <dbReference type="Proteomes" id="UP000435138"/>
    </source>
</evidence>
<evidence type="ECO:0000259" key="2">
    <source>
        <dbReference type="PROSITE" id="PS50263"/>
    </source>
</evidence>
<dbReference type="EMBL" id="WIXI01000037">
    <property type="protein sequence ID" value="MQY45866.1"/>
    <property type="molecule type" value="Genomic_DNA"/>
</dbReference>
<dbReference type="Proteomes" id="UP000435138">
    <property type="component" value="Unassembled WGS sequence"/>
</dbReference>
<dbReference type="PROSITE" id="PS50263">
    <property type="entry name" value="CN_HYDROLASE"/>
    <property type="match status" value="1"/>
</dbReference>
<dbReference type="InterPro" id="IPR050345">
    <property type="entry name" value="Aliph_Amidase/BUP"/>
</dbReference>
<dbReference type="InterPro" id="IPR003010">
    <property type="entry name" value="C-N_Hydrolase"/>
</dbReference>
<dbReference type="PANTHER" id="PTHR43674">
    <property type="entry name" value="NITRILASE C965.09-RELATED"/>
    <property type="match status" value="1"/>
</dbReference>
<dbReference type="AlphaFoldDB" id="A0A6A8A9C0"/>
<dbReference type="RefSeq" id="WP_153353371.1">
    <property type="nucleotide sequence ID" value="NZ_JAYKOO010000006.1"/>
</dbReference>
<feature type="domain" description="CN hydrolase" evidence="2">
    <location>
        <begin position="1"/>
        <end position="240"/>
    </location>
</feature>
<dbReference type="CDD" id="cd07197">
    <property type="entry name" value="nitrilase"/>
    <property type="match status" value="1"/>
</dbReference>
<dbReference type="Pfam" id="PF00795">
    <property type="entry name" value="CN_hydrolase"/>
    <property type="match status" value="1"/>
</dbReference>